<feature type="compositionally biased region" description="Basic and acidic residues" evidence="1">
    <location>
        <begin position="47"/>
        <end position="57"/>
    </location>
</feature>
<reference evidence="2 3" key="1">
    <citation type="journal article" date="2012" name="Appl. Environ. Microbiol.">
        <title>Short-read sequencing for genomic analysis of the brown rot fungus Fibroporia radiculosa.</title>
        <authorList>
            <person name="Tang J.D."/>
            <person name="Perkins A.D."/>
            <person name="Sonstegard T.S."/>
            <person name="Schroeder S.G."/>
            <person name="Burgess S.C."/>
            <person name="Diehl S.V."/>
        </authorList>
    </citation>
    <scope>NUCLEOTIDE SEQUENCE [LARGE SCALE GENOMIC DNA]</scope>
    <source>
        <strain evidence="2 3">TFFH 294</strain>
    </source>
</reference>
<organism evidence="2 3">
    <name type="scientific">Fibroporia radiculosa</name>
    <dbReference type="NCBI Taxonomy" id="599839"/>
    <lineage>
        <taxon>Eukaryota</taxon>
        <taxon>Fungi</taxon>
        <taxon>Dikarya</taxon>
        <taxon>Basidiomycota</taxon>
        <taxon>Agaricomycotina</taxon>
        <taxon>Agaricomycetes</taxon>
        <taxon>Polyporales</taxon>
        <taxon>Fibroporiaceae</taxon>
        <taxon>Fibroporia</taxon>
    </lineage>
</organism>
<evidence type="ECO:0000313" key="3">
    <source>
        <dbReference type="Proteomes" id="UP000006352"/>
    </source>
</evidence>
<proteinExistence type="predicted"/>
<sequence>MLPDKISGGMGEGVLGSGGDVECPLVFSFQMPDCKTKGEGDNEGEGEDGKEGDEKFQEINLPQPDKHGLKYFKAPLA</sequence>
<dbReference type="AlphaFoldDB" id="J7RH39"/>
<dbReference type="Proteomes" id="UP000006352">
    <property type="component" value="Unassembled WGS sequence"/>
</dbReference>
<accession>J7RH39</accession>
<feature type="region of interest" description="Disordered" evidence="1">
    <location>
        <begin position="33"/>
        <end position="67"/>
    </location>
</feature>
<evidence type="ECO:0000256" key="1">
    <source>
        <dbReference type="SAM" id="MobiDB-lite"/>
    </source>
</evidence>
<protein>
    <submittedName>
        <fullName evidence="2">Uncharacterized protein</fullName>
    </submittedName>
</protein>
<keyword evidence="3" id="KW-1185">Reference proteome</keyword>
<dbReference type="EMBL" id="HE797548">
    <property type="protein sequence ID" value="CCM06882.1"/>
    <property type="molecule type" value="Genomic_DNA"/>
</dbReference>
<name>J7RH39_9APHY</name>
<evidence type="ECO:0000313" key="2">
    <source>
        <dbReference type="EMBL" id="CCM06882.1"/>
    </source>
</evidence>
<dbReference type="InParanoid" id="J7RH39"/>
<gene>
    <name evidence="2" type="ORF">FIBRA_09191</name>
</gene>
<dbReference type="HOGENOM" id="CLU_2638095_0_0_1"/>
<dbReference type="RefSeq" id="XP_012176903.1">
    <property type="nucleotide sequence ID" value="XM_012321513.1"/>
</dbReference>
<dbReference type="GeneID" id="24101782"/>